<dbReference type="EnsemblPlants" id="KQK13230">
    <property type="protein sequence ID" value="KQK13230"/>
    <property type="gene ID" value="BRADI_1g08745v3"/>
</dbReference>
<dbReference type="Gramene" id="KQK13230">
    <property type="protein sequence ID" value="KQK13230"/>
    <property type="gene ID" value="BRADI_1g08745v3"/>
</dbReference>
<evidence type="ECO:0000313" key="11">
    <source>
        <dbReference type="Proteomes" id="UP000008810"/>
    </source>
</evidence>
<evidence type="ECO:0000313" key="9">
    <source>
        <dbReference type="EMBL" id="KQK13230.1"/>
    </source>
</evidence>
<dbReference type="AlphaFoldDB" id="A0A0Q3N949"/>
<evidence type="ECO:0000256" key="3">
    <source>
        <dbReference type="ARBA" id="ARBA00022692"/>
    </source>
</evidence>
<dbReference type="EMBL" id="CM000880">
    <property type="protein sequence ID" value="KQK13230.1"/>
    <property type="molecule type" value="Genomic_DNA"/>
</dbReference>
<evidence type="ECO:0000256" key="5">
    <source>
        <dbReference type="ARBA" id="ARBA00022989"/>
    </source>
</evidence>
<evidence type="ECO:0000256" key="7">
    <source>
        <dbReference type="ARBA" id="ARBA00023136"/>
    </source>
</evidence>
<comment type="similarity">
    <text evidence="2">Belongs to the Tim17/Tim22/Tim23 family.</text>
</comment>
<evidence type="ECO:0000256" key="8">
    <source>
        <dbReference type="SAM" id="Phobius"/>
    </source>
</evidence>
<name>A0A0Q3N949_BRADI</name>
<sequence>MGSSSGTPARTPFPDCLVHEAGTGFILGGTFGSAFHFLGGLRNSPAGHRLAGGAQAVGANAPRLAGSATGFFVLFSAVENAALYARGKDDPWNTIVASAGANGLRSMRRGARAACRSALVGAAIWGFFEAVAIGLHHPLPPP</sequence>
<keyword evidence="11" id="KW-1185">Reference proteome</keyword>
<feature type="transmembrane region" description="Helical" evidence="8">
    <location>
        <begin position="113"/>
        <end position="135"/>
    </location>
</feature>
<keyword evidence="6" id="KW-0496">Mitochondrion</keyword>
<dbReference type="InParanoid" id="A0A0Q3N949"/>
<dbReference type="PANTHER" id="PTHR10485">
    <property type="entry name" value="MITOCHONDRIAL IMPORT INNER MEMBRANE TRANSLOCASE SUBUNIT TIM-17"/>
    <property type="match status" value="1"/>
</dbReference>
<dbReference type="STRING" id="15368.A0A0Q3N949"/>
<evidence type="ECO:0008006" key="12">
    <source>
        <dbReference type="Google" id="ProtNLM"/>
    </source>
</evidence>
<evidence type="ECO:0000256" key="6">
    <source>
        <dbReference type="ARBA" id="ARBA00023128"/>
    </source>
</evidence>
<comment type="subcellular location">
    <subcellularLocation>
        <location evidence="1">Mitochondrion inner membrane</location>
        <topology evidence="1">Multi-pass membrane protein</topology>
    </subcellularLocation>
</comment>
<proteinExistence type="inferred from homology"/>
<dbReference type="Pfam" id="PF02466">
    <property type="entry name" value="Tim17"/>
    <property type="match status" value="1"/>
</dbReference>
<dbReference type="OrthoDB" id="598016at2759"/>
<reference evidence="9 10" key="1">
    <citation type="journal article" date="2010" name="Nature">
        <title>Genome sequencing and analysis of the model grass Brachypodium distachyon.</title>
        <authorList>
            <consortium name="International Brachypodium Initiative"/>
        </authorList>
    </citation>
    <scope>NUCLEOTIDE SEQUENCE [LARGE SCALE GENOMIC DNA]</scope>
    <source>
        <strain evidence="9 10">Bd21</strain>
    </source>
</reference>
<accession>A0A0Q3N949</accession>
<evidence type="ECO:0000256" key="2">
    <source>
        <dbReference type="ARBA" id="ARBA00008444"/>
    </source>
</evidence>
<reference evidence="10" key="3">
    <citation type="submission" date="2018-08" db="UniProtKB">
        <authorList>
            <consortium name="EnsemblPlants"/>
        </authorList>
    </citation>
    <scope>IDENTIFICATION</scope>
    <source>
        <strain evidence="10">cv. Bd21</strain>
    </source>
</reference>
<keyword evidence="3 8" id="KW-0812">Transmembrane</keyword>
<dbReference type="PANTHER" id="PTHR10485:SF24">
    <property type="entry name" value="MITOCHONDRIAL IMPORT INNER MEMBRANE TRANSLOCASE SUBUNIT TIM22"/>
    <property type="match status" value="1"/>
</dbReference>
<dbReference type="Proteomes" id="UP000008810">
    <property type="component" value="Chromosome 1"/>
</dbReference>
<reference evidence="9" key="2">
    <citation type="submission" date="2017-06" db="EMBL/GenBank/DDBJ databases">
        <title>WGS assembly of Brachypodium distachyon.</title>
        <authorList>
            <consortium name="The International Brachypodium Initiative"/>
            <person name="Lucas S."/>
            <person name="Harmon-Smith M."/>
            <person name="Lail K."/>
            <person name="Tice H."/>
            <person name="Grimwood J."/>
            <person name="Bruce D."/>
            <person name="Barry K."/>
            <person name="Shu S."/>
            <person name="Lindquist E."/>
            <person name="Wang M."/>
            <person name="Pitluck S."/>
            <person name="Vogel J.P."/>
            <person name="Garvin D.F."/>
            <person name="Mockler T.C."/>
            <person name="Schmutz J."/>
            <person name="Rokhsar D."/>
            <person name="Bevan M.W."/>
        </authorList>
    </citation>
    <scope>NUCLEOTIDE SEQUENCE</scope>
    <source>
        <strain evidence="9">Bd21</strain>
    </source>
</reference>
<dbReference type="GO" id="GO:0005744">
    <property type="term" value="C:TIM23 mitochondrial import inner membrane translocase complex"/>
    <property type="evidence" value="ECO:0000318"/>
    <property type="project" value="GO_Central"/>
</dbReference>
<evidence type="ECO:0000256" key="4">
    <source>
        <dbReference type="ARBA" id="ARBA00022792"/>
    </source>
</evidence>
<organism evidence="9">
    <name type="scientific">Brachypodium distachyon</name>
    <name type="common">Purple false brome</name>
    <name type="synonym">Trachynia distachya</name>
    <dbReference type="NCBI Taxonomy" id="15368"/>
    <lineage>
        <taxon>Eukaryota</taxon>
        <taxon>Viridiplantae</taxon>
        <taxon>Streptophyta</taxon>
        <taxon>Embryophyta</taxon>
        <taxon>Tracheophyta</taxon>
        <taxon>Spermatophyta</taxon>
        <taxon>Magnoliopsida</taxon>
        <taxon>Liliopsida</taxon>
        <taxon>Poales</taxon>
        <taxon>Poaceae</taxon>
        <taxon>BOP clade</taxon>
        <taxon>Pooideae</taxon>
        <taxon>Stipodae</taxon>
        <taxon>Brachypodieae</taxon>
        <taxon>Brachypodium</taxon>
    </lineage>
</organism>
<keyword evidence="4" id="KW-0999">Mitochondrion inner membrane</keyword>
<protein>
    <recommendedName>
        <fullName evidence="12">Mitochondrial import inner membrane translocase subunit TIM22</fullName>
    </recommendedName>
</protein>
<evidence type="ECO:0000256" key="1">
    <source>
        <dbReference type="ARBA" id="ARBA00004448"/>
    </source>
</evidence>
<gene>
    <name evidence="9" type="ORF">BRADI_1g08745v3</name>
</gene>
<keyword evidence="7 8" id="KW-0472">Membrane</keyword>
<evidence type="ECO:0000313" key="10">
    <source>
        <dbReference type="EnsemblPlants" id="KQK13230"/>
    </source>
</evidence>
<dbReference type="GO" id="GO:0030150">
    <property type="term" value="P:protein import into mitochondrial matrix"/>
    <property type="evidence" value="ECO:0000318"/>
    <property type="project" value="GO_Central"/>
</dbReference>
<keyword evidence="5 8" id="KW-1133">Transmembrane helix</keyword>